<keyword evidence="12" id="KW-0007">Acetylation</keyword>
<accession>A0A6L2QEP1</accession>
<evidence type="ECO:0000256" key="19">
    <source>
        <dbReference type="ARBA" id="ARBA00073889"/>
    </source>
</evidence>
<evidence type="ECO:0000256" key="10">
    <source>
        <dbReference type="ARBA" id="ARBA00022728"/>
    </source>
</evidence>
<dbReference type="InParanoid" id="A0A6L2QEP1"/>
<keyword evidence="11 20" id="KW-0647">Proteasome</keyword>
<evidence type="ECO:0000256" key="17">
    <source>
        <dbReference type="ARBA" id="ARBA00033125"/>
    </source>
</evidence>
<evidence type="ECO:0000256" key="2">
    <source>
        <dbReference type="ARBA" id="ARBA00003876"/>
    </source>
</evidence>
<evidence type="ECO:0000256" key="15">
    <source>
        <dbReference type="ARBA" id="ARBA00023242"/>
    </source>
</evidence>
<name>A0A6L2QEP1_COPFO</name>
<evidence type="ECO:0000256" key="7">
    <source>
        <dbReference type="ARBA" id="ARBA00022490"/>
    </source>
</evidence>
<evidence type="ECO:0000256" key="13">
    <source>
        <dbReference type="ARBA" id="ARBA00023180"/>
    </source>
</evidence>
<keyword evidence="10" id="KW-0747">Spliceosome</keyword>
<sequence length="448" mass="50398">MARGSSAGFDRHITIFSPEGRLYQVEYAFKAINQGGLTSVALKGVDTAVVATQKKVPDKLLDASTVTHLFKLTDRIGCVMTGMIADSKSQVQRARYEAANWKYKNGYDIPVDVLCRRVADISQVYTQNAEMRPLGCSMILIAYDDEKGPCVYKTDPAGYYCGYRAISVGSKQTEANSYLEKKLKKKQEYTNEEAIQLAIMCLSTVLSVDFKPTEIEVGIVTKENPSFSWLFRIKLNVWGKDRLNQCTQQARTNLDCLDTNKIHSLYSKRKGGKNMPAGSHTVAVYQLNGSFYLFWKNRLRWRNKLIICAVIQSTLLTKPKSEMTPEELAKREEEEFSTGPLSVLTQSVKNNTQVVDVGFFGASFCKLSVVLINCRNNKKLLGRVKAFDRHCNMVLENVKEMWTELPRTGKGKKKAKPVNKDRFISKMFLRGDSVILVLRNPLATAGAK</sequence>
<evidence type="ECO:0000313" key="22">
    <source>
        <dbReference type="EMBL" id="GFG40697.1"/>
    </source>
</evidence>
<keyword evidence="13" id="KW-0325">Glycoprotein</keyword>
<evidence type="ECO:0000256" key="5">
    <source>
        <dbReference type="ARBA" id="ARBA00008146"/>
    </source>
</evidence>
<dbReference type="GO" id="GO:0097525">
    <property type="term" value="C:spliceosomal snRNP complex"/>
    <property type="evidence" value="ECO:0007669"/>
    <property type="project" value="UniProtKB-ARBA"/>
</dbReference>
<keyword evidence="15" id="KW-0539">Nucleus</keyword>
<evidence type="ECO:0000256" key="20">
    <source>
        <dbReference type="PROSITE-ProRule" id="PRU00808"/>
    </source>
</evidence>
<dbReference type="SUPFAM" id="SSF56235">
    <property type="entry name" value="N-terminal nucleophile aminohydrolases (Ntn hydrolases)"/>
    <property type="match status" value="1"/>
</dbReference>
<dbReference type="GO" id="GO:0006511">
    <property type="term" value="P:ubiquitin-dependent protein catabolic process"/>
    <property type="evidence" value="ECO:0007669"/>
    <property type="project" value="InterPro"/>
</dbReference>
<dbReference type="FunCoup" id="A0A6L2QEP1">
    <property type="interactions" value="1224"/>
</dbReference>
<dbReference type="Pfam" id="PF01423">
    <property type="entry name" value="LSM"/>
    <property type="match status" value="1"/>
</dbReference>
<evidence type="ECO:0000256" key="8">
    <source>
        <dbReference type="ARBA" id="ARBA00022553"/>
    </source>
</evidence>
<dbReference type="InterPro" id="IPR023332">
    <property type="entry name" value="Proteasome_alpha-type"/>
</dbReference>
<comment type="similarity">
    <text evidence="20">Belongs to the peptidase T1A family.</text>
</comment>
<gene>
    <name evidence="22" type="ORF">Cfor_04021</name>
</gene>
<keyword evidence="23" id="KW-1185">Reference proteome</keyword>
<dbReference type="EMBL" id="BLKM01002325">
    <property type="protein sequence ID" value="GFG40697.1"/>
    <property type="molecule type" value="Genomic_DNA"/>
</dbReference>
<dbReference type="AlphaFoldDB" id="A0A6L2QEP1"/>
<dbReference type="FunFam" id="3.60.20.10:FF:000020">
    <property type="entry name" value="Proteasome subunit alpha type"/>
    <property type="match status" value="1"/>
</dbReference>
<evidence type="ECO:0000256" key="16">
    <source>
        <dbReference type="ARBA" id="ARBA00023274"/>
    </source>
</evidence>
<dbReference type="SMART" id="SM00651">
    <property type="entry name" value="Sm"/>
    <property type="match status" value="1"/>
</dbReference>
<dbReference type="CDD" id="cd03754">
    <property type="entry name" value="proteasome_alpha_type_6"/>
    <property type="match status" value="1"/>
</dbReference>
<evidence type="ECO:0000256" key="18">
    <source>
        <dbReference type="ARBA" id="ARBA00062366"/>
    </source>
</evidence>
<protein>
    <recommendedName>
        <fullName evidence="19">Probable small nuclear ribonucleoprotein Sm D2</fullName>
    </recommendedName>
    <alternativeName>
        <fullName evidence="6">Proteasome subunit alpha type-6</fullName>
    </alternativeName>
    <alternativeName>
        <fullName evidence="17">snRNP core protein D2</fullName>
    </alternativeName>
</protein>
<evidence type="ECO:0000256" key="11">
    <source>
        <dbReference type="ARBA" id="ARBA00022942"/>
    </source>
</evidence>
<dbReference type="GO" id="GO:0003723">
    <property type="term" value="F:RNA binding"/>
    <property type="evidence" value="ECO:0007669"/>
    <property type="project" value="InterPro"/>
</dbReference>
<keyword evidence="16" id="KW-0687">Ribonucleoprotein</keyword>
<evidence type="ECO:0000256" key="4">
    <source>
        <dbReference type="ARBA" id="ARBA00004514"/>
    </source>
</evidence>
<dbReference type="GO" id="GO:0000398">
    <property type="term" value="P:mRNA splicing, via spliceosome"/>
    <property type="evidence" value="ECO:0007669"/>
    <property type="project" value="UniProtKB-ARBA"/>
</dbReference>
<keyword evidence="14" id="KW-0508">mRNA splicing</keyword>
<dbReference type="PANTHER" id="PTHR11599">
    <property type="entry name" value="PROTEASOME SUBUNIT ALPHA/BETA"/>
    <property type="match status" value="1"/>
</dbReference>
<dbReference type="InterPro" id="IPR034642">
    <property type="entry name" value="Proteasome_subunit_alpha6"/>
</dbReference>
<comment type="caution">
    <text evidence="22">The sequence shown here is derived from an EMBL/GenBank/DDBJ whole genome shotgun (WGS) entry which is preliminary data.</text>
</comment>
<keyword evidence="9" id="KW-0507">mRNA processing</keyword>
<dbReference type="InterPro" id="IPR050115">
    <property type="entry name" value="Proteasome_alpha"/>
</dbReference>
<evidence type="ECO:0000256" key="1">
    <source>
        <dbReference type="ARBA" id="ARBA00002000"/>
    </source>
</evidence>
<dbReference type="FunFam" id="2.30.30.100:FF:000069">
    <property type="entry name" value="Small nuclear ribonucleoprotein Sm D2"/>
    <property type="match status" value="1"/>
</dbReference>
<keyword evidence="8" id="KW-0597">Phosphoprotein</keyword>
<dbReference type="InterPro" id="IPR047575">
    <property type="entry name" value="Sm"/>
</dbReference>
<dbReference type="GO" id="GO:0005829">
    <property type="term" value="C:cytosol"/>
    <property type="evidence" value="ECO:0007669"/>
    <property type="project" value="UniProtKB-SubCell"/>
</dbReference>
<dbReference type="PROSITE" id="PS52002">
    <property type="entry name" value="SM"/>
    <property type="match status" value="1"/>
</dbReference>
<comment type="similarity">
    <text evidence="5">Belongs to the snRNP core protein family.</text>
</comment>
<dbReference type="InterPro" id="IPR000426">
    <property type="entry name" value="Proteasome_asu_N"/>
</dbReference>
<evidence type="ECO:0000259" key="21">
    <source>
        <dbReference type="PROSITE" id="PS52002"/>
    </source>
</evidence>
<evidence type="ECO:0000256" key="12">
    <source>
        <dbReference type="ARBA" id="ARBA00022990"/>
    </source>
</evidence>
<dbReference type="PROSITE" id="PS00388">
    <property type="entry name" value="PROTEASOME_ALPHA_1"/>
    <property type="match status" value="1"/>
</dbReference>
<comment type="function">
    <text evidence="2">Component of the 20S core proteasome complex involved in the proteolytic degradation of most intracellular proteins. This complex plays numerous essential roles within the cell by associating with different regulatory particles. Associated with two 19S regulatory particles, forms the 26S proteasome and thus participates in the ATP-dependent degradation of ubiquitinated proteins. The 26S proteasome plays a key role in the maintenance of protein homeostasis by removing misfolded or damaged proteins that could impair cellular functions, and by removing proteins whose functions are no longer required. Associated with the PA200 or PA28, the 20S proteasome mediates ubiquitin-independent protein degradation. This type of proteolysis is required in several pathways including spermatogenesis (20S-PA200 complex) or generation of a subset of MHC class I-presented antigenic peptides (20S-PA28 complex).</text>
</comment>
<dbReference type="PROSITE" id="PS51475">
    <property type="entry name" value="PROTEASOME_ALPHA_2"/>
    <property type="match status" value="1"/>
</dbReference>
<evidence type="ECO:0000256" key="14">
    <source>
        <dbReference type="ARBA" id="ARBA00023187"/>
    </source>
</evidence>
<dbReference type="CDD" id="cd01720">
    <property type="entry name" value="Sm_D2"/>
    <property type="match status" value="1"/>
</dbReference>
<dbReference type="Gene3D" id="3.60.20.10">
    <property type="entry name" value="Glutamine Phosphoribosylpyrophosphate, subunit 1, domain 1"/>
    <property type="match status" value="1"/>
</dbReference>
<comment type="function">
    <text evidence="1">The proteasome is a multicatalytic proteinase complex which is characterized by its ability to cleave peptides with Arg, Phe, Tyr, Leu, and Glu adjacent to the leaving group at neutral or slightly basic pH. The proteasome has an ATP-dependent proteolytic activity.</text>
</comment>
<dbReference type="InterPro" id="IPR001163">
    <property type="entry name" value="Sm_dom_euk/arc"/>
</dbReference>
<comment type="subunit">
    <text evidence="18">The 26S proteasome consists of a 20S proteasome core and two 19S regulatory subunits. The 20S proteasome core is a barrel-shaped complex made of 28 subunits that are arranged in four stacked rings. The two outer rings are each formed by seven alpha subunits, and the two inner rings are formed by seven beta subunits. The proteolytic activity is exerted by three beta-subunits PSMB5, PSMB6 and PSMB7. Interacts with ALKBH4.</text>
</comment>
<proteinExistence type="inferred from homology"/>
<dbReference type="OrthoDB" id="5835702at2759"/>
<comment type="subcellular location">
    <subcellularLocation>
        <location evidence="4">Cytoplasm</location>
        <location evidence="4">Cytosol</location>
    </subcellularLocation>
    <subcellularLocation>
        <location evidence="3">Nucleus</location>
    </subcellularLocation>
</comment>
<keyword evidence="7" id="KW-0963">Cytoplasm</keyword>
<reference evidence="23" key="1">
    <citation type="submission" date="2020-01" db="EMBL/GenBank/DDBJ databases">
        <title>Draft genome sequence of the Termite Coptotermes fromosanus.</title>
        <authorList>
            <person name="Itakura S."/>
            <person name="Yosikawa Y."/>
            <person name="Umezawa K."/>
        </authorList>
    </citation>
    <scope>NUCLEOTIDE SEQUENCE [LARGE SCALE GENOMIC DNA]</scope>
</reference>
<dbReference type="Pfam" id="PF00227">
    <property type="entry name" value="Proteasome"/>
    <property type="match status" value="1"/>
</dbReference>
<evidence type="ECO:0000313" key="23">
    <source>
        <dbReference type="Proteomes" id="UP000502823"/>
    </source>
</evidence>
<dbReference type="SUPFAM" id="SSF50182">
    <property type="entry name" value="Sm-like ribonucleoproteins"/>
    <property type="match status" value="1"/>
</dbReference>
<dbReference type="Pfam" id="PF10584">
    <property type="entry name" value="Proteasome_A_N"/>
    <property type="match status" value="1"/>
</dbReference>
<dbReference type="Proteomes" id="UP000502823">
    <property type="component" value="Unassembled WGS sequence"/>
</dbReference>
<evidence type="ECO:0000256" key="9">
    <source>
        <dbReference type="ARBA" id="ARBA00022664"/>
    </source>
</evidence>
<dbReference type="SMART" id="SM00948">
    <property type="entry name" value="Proteasome_A_N"/>
    <property type="match status" value="1"/>
</dbReference>
<dbReference type="InterPro" id="IPR001353">
    <property type="entry name" value="Proteasome_sua/b"/>
</dbReference>
<evidence type="ECO:0000256" key="3">
    <source>
        <dbReference type="ARBA" id="ARBA00004123"/>
    </source>
</evidence>
<evidence type="ECO:0000256" key="6">
    <source>
        <dbReference type="ARBA" id="ARBA00021332"/>
    </source>
</evidence>
<dbReference type="InterPro" id="IPR010920">
    <property type="entry name" value="LSM_dom_sf"/>
</dbReference>
<dbReference type="GO" id="GO:0019773">
    <property type="term" value="C:proteasome core complex, alpha-subunit complex"/>
    <property type="evidence" value="ECO:0007669"/>
    <property type="project" value="UniProtKB-UniRule"/>
</dbReference>
<dbReference type="Gene3D" id="2.30.30.100">
    <property type="match status" value="2"/>
</dbReference>
<feature type="domain" description="Sm" evidence="21">
    <location>
        <begin position="357"/>
        <end position="443"/>
    </location>
</feature>
<dbReference type="InterPro" id="IPR029055">
    <property type="entry name" value="Ntn_hydrolases_N"/>
</dbReference>
<dbReference type="InterPro" id="IPR027248">
    <property type="entry name" value="Sm_D2"/>
</dbReference>
<organism evidence="22 23">
    <name type="scientific">Coptotermes formosanus</name>
    <name type="common">Formosan subterranean termite</name>
    <dbReference type="NCBI Taxonomy" id="36987"/>
    <lineage>
        <taxon>Eukaryota</taxon>
        <taxon>Metazoa</taxon>
        <taxon>Ecdysozoa</taxon>
        <taxon>Arthropoda</taxon>
        <taxon>Hexapoda</taxon>
        <taxon>Insecta</taxon>
        <taxon>Pterygota</taxon>
        <taxon>Neoptera</taxon>
        <taxon>Polyneoptera</taxon>
        <taxon>Dictyoptera</taxon>
        <taxon>Blattodea</taxon>
        <taxon>Blattoidea</taxon>
        <taxon>Termitoidae</taxon>
        <taxon>Rhinotermitidae</taxon>
        <taxon>Coptotermes</taxon>
    </lineage>
</organism>
<dbReference type="GO" id="GO:0005689">
    <property type="term" value="C:U12-type spliceosomal complex"/>
    <property type="evidence" value="ECO:0007669"/>
    <property type="project" value="UniProtKB-ARBA"/>
</dbReference>